<dbReference type="Proteomes" id="UP000789920">
    <property type="component" value="Unassembled WGS sequence"/>
</dbReference>
<keyword evidence="2" id="KW-1185">Reference proteome</keyword>
<organism evidence="1 2">
    <name type="scientific">Racocetra persica</name>
    <dbReference type="NCBI Taxonomy" id="160502"/>
    <lineage>
        <taxon>Eukaryota</taxon>
        <taxon>Fungi</taxon>
        <taxon>Fungi incertae sedis</taxon>
        <taxon>Mucoromycota</taxon>
        <taxon>Glomeromycotina</taxon>
        <taxon>Glomeromycetes</taxon>
        <taxon>Diversisporales</taxon>
        <taxon>Gigasporaceae</taxon>
        <taxon>Racocetra</taxon>
    </lineage>
</organism>
<proteinExistence type="predicted"/>
<accession>A0ACA9PDF5</accession>
<feature type="non-terminal residue" evidence="1">
    <location>
        <position position="1"/>
    </location>
</feature>
<name>A0ACA9PDF5_9GLOM</name>
<evidence type="ECO:0000313" key="2">
    <source>
        <dbReference type="Proteomes" id="UP000789920"/>
    </source>
</evidence>
<dbReference type="EMBL" id="CAJVQC010019274">
    <property type="protein sequence ID" value="CAG8700024.1"/>
    <property type="molecule type" value="Genomic_DNA"/>
</dbReference>
<reference evidence="1" key="1">
    <citation type="submission" date="2021-06" db="EMBL/GenBank/DDBJ databases">
        <authorList>
            <person name="Kallberg Y."/>
            <person name="Tangrot J."/>
            <person name="Rosling A."/>
        </authorList>
    </citation>
    <scope>NUCLEOTIDE SEQUENCE</scope>
    <source>
        <strain evidence="1">MA461A</strain>
    </source>
</reference>
<comment type="caution">
    <text evidence="1">The sequence shown here is derived from an EMBL/GenBank/DDBJ whole genome shotgun (WGS) entry which is preliminary data.</text>
</comment>
<sequence>HYVEEELYKLGKKLEYEHAAHSFILDLEDETILNHFSYEEILEIEHVPGPLIPELDEKIIECLSKFVGKTNLKEIRSIIKEISFDNQYNFKTDHDIDYIVFALHAMVREMESDKLHNNNLEAWYNAHIWSFIFDQAFSNINIISVVRGESSGIASSIRKNKNRNIGQNRKMGSRGDWFLRSNGDNDEYGAGEAGKSWQDKYGTKFVRESGVKLPKSLKDIIVKLLEKVEWNSEKRNQIQTVGIVHEGMSFIHMSN</sequence>
<gene>
    <name evidence="1" type="ORF">RPERSI_LOCUS9980</name>
</gene>
<evidence type="ECO:0000313" key="1">
    <source>
        <dbReference type="EMBL" id="CAG8700024.1"/>
    </source>
</evidence>
<protein>
    <submittedName>
        <fullName evidence="1">34446_t:CDS:1</fullName>
    </submittedName>
</protein>